<protein>
    <submittedName>
        <fullName evidence="1 3">Uncharacterized protein</fullName>
    </submittedName>
</protein>
<evidence type="ECO:0000313" key="1">
    <source>
        <dbReference type="EMBL" id="VDK81008.1"/>
    </source>
</evidence>
<reference evidence="3" key="1">
    <citation type="submission" date="2016-06" db="UniProtKB">
        <authorList>
            <consortium name="WormBaseParasite"/>
        </authorList>
    </citation>
    <scope>IDENTIFICATION</scope>
</reference>
<organism evidence="3">
    <name type="scientific">Onchocerca ochengi</name>
    <name type="common">Filarial nematode worm</name>
    <dbReference type="NCBI Taxonomy" id="42157"/>
    <lineage>
        <taxon>Eukaryota</taxon>
        <taxon>Metazoa</taxon>
        <taxon>Ecdysozoa</taxon>
        <taxon>Nematoda</taxon>
        <taxon>Chromadorea</taxon>
        <taxon>Rhabditida</taxon>
        <taxon>Spirurina</taxon>
        <taxon>Spiruromorpha</taxon>
        <taxon>Filarioidea</taxon>
        <taxon>Onchocercidae</taxon>
        <taxon>Onchocerca</taxon>
    </lineage>
</organism>
<dbReference type="EMBL" id="UYRW01001812">
    <property type="protein sequence ID" value="VDK81008.1"/>
    <property type="molecule type" value="Genomic_DNA"/>
</dbReference>
<proteinExistence type="predicted"/>
<dbReference type="AlphaFoldDB" id="A0A182EDG2"/>
<sequence>MQPEIAKPLNTVQSGKYQYQYNTIKIFHAVSVVVGEILGHVIKILPLSRYTSLPFWAVSNVTNPEGLKENLLKINKHLQIIPYDICKTIANVE</sequence>
<dbReference type="Proteomes" id="UP000271087">
    <property type="component" value="Unassembled WGS sequence"/>
</dbReference>
<name>A0A182EDG2_ONCOC</name>
<evidence type="ECO:0000313" key="2">
    <source>
        <dbReference type="Proteomes" id="UP000271087"/>
    </source>
</evidence>
<accession>A0A182EDG2</accession>
<gene>
    <name evidence="1" type="ORF">NOO_LOCUS6113</name>
</gene>
<dbReference type="WBParaSite" id="nOo.2.0.1.t06113-RA">
    <property type="protein sequence ID" value="nOo.2.0.1.t06113-RA"/>
    <property type="gene ID" value="nOo.2.0.1.g06113"/>
</dbReference>
<keyword evidence="2" id="KW-1185">Reference proteome</keyword>
<reference evidence="1 2" key="2">
    <citation type="submission" date="2018-08" db="EMBL/GenBank/DDBJ databases">
        <authorList>
            <person name="Laetsch R D."/>
            <person name="Stevens L."/>
            <person name="Kumar S."/>
            <person name="Blaxter L. M."/>
        </authorList>
    </citation>
    <scope>NUCLEOTIDE SEQUENCE [LARGE SCALE GENOMIC DNA]</scope>
</reference>
<evidence type="ECO:0000313" key="3">
    <source>
        <dbReference type="WBParaSite" id="nOo.2.0.1.t06113-RA"/>
    </source>
</evidence>